<dbReference type="Gene3D" id="3.20.20.140">
    <property type="entry name" value="Metal-dependent hydrolases"/>
    <property type="match status" value="1"/>
</dbReference>
<dbReference type="SUPFAM" id="SSF51556">
    <property type="entry name" value="Metallo-dependent hydrolases"/>
    <property type="match status" value="1"/>
</dbReference>
<dbReference type="Proteomes" id="UP000218765">
    <property type="component" value="Chromosome"/>
</dbReference>
<dbReference type="EMBL" id="AP018052">
    <property type="protein sequence ID" value="BAZ93085.1"/>
    <property type="molecule type" value="Genomic_DNA"/>
</dbReference>
<dbReference type="AlphaFoldDB" id="A0A1Z4VNK8"/>
<sequence>MRSARLTDPVIGGRVCQVFSGLASACDAVAIGERDAVSVTGRTFAGVCDRQGWYPWIMPSHLLLLAVLLIPPLSLAGPLFDAHLHYDAEHLGAMPPEAALARLDGSDVRHALVTGMPPRTVLELHRLAPQRIIPLLGVYRRPGDKRDWHADAGLPEWVERTLETGPWRGIGELHILAPHRHSPVLRRLAELAVAHDLPLLLHADPAVVDTLYETVPGLTLIWAHAGTYPYPRLIADYLARYPRLHVDLSVRDARIAPGGELDDAWYRLLVEHSERFLVGVDTFSLARWQAYDRVVAGIRHWLAQLPPETAERLARGNAERLLGVRGEE</sequence>
<gene>
    <name evidence="2" type="ORF">FOKN1_0683</name>
</gene>
<evidence type="ECO:0000313" key="3">
    <source>
        <dbReference type="Proteomes" id="UP000218765"/>
    </source>
</evidence>
<dbReference type="KEGG" id="ttc:FOKN1_0683"/>
<name>A0A1Z4VNK8_9GAMM</name>
<reference evidence="2 3" key="1">
    <citation type="submission" date="2017-05" db="EMBL/GenBank/DDBJ databases">
        <title>Thiocyanate degradation by Thiohalobacter thiocyanaticus FOKN1.</title>
        <authorList>
            <person name="Oshiki M."/>
            <person name="Fukushima T."/>
            <person name="Kawano S."/>
            <person name="Nakagawa J."/>
        </authorList>
    </citation>
    <scope>NUCLEOTIDE SEQUENCE [LARGE SCALE GENOMIC DNA]</scope>
    <source>
        <strain evidence="2 3">FOKN1</strain>
    </source>
</reference>
<keyword evidence="3" id="KW-1185">Reference proteome</keyword>
<evidence type="ECO:0000313" key="2">
    <source>
        <dbReference type="EMBL" id="BAZ93085.1"/>
    </source>
</evidence>
<keyword evidence="2" id="KW-0378">Hydrolase</keyword>
<organism evidence="2 3">
    <name type="scientific">Thiohalobacter thiocyanaticus</name>
    <dbReference type="NCBI Taxonomy" id="585455"/>
    <lineage>
        <taxon>Bacteria</taxon>
        <taxon>Pseudomonadati</taxon>
        <taxon>Pseudomonadota</taxon>
        <taxon>Gammaproteobacteria</taxon>
        <taxon>Thiohalobacterales</taxon>
        <taxon>Thiohalobacteraceae</taxon>
        <taxon>Thiohalobacter</taxon>
    </lineage>
</organism>
<dbReference type="InterPro" id="IPR032466">
    <property type="entry name" value="Metal_Hydrolase"/>
</dbReference>
<dbReference type="Pfam" id="PF04909">
    <property type="entry name" value="Amidohydro_2"/>
    <property type="match status" value="1"/>
</dbReference>
<proteinExistence type="predicted"/>
<dbReference type="InterPro" id="IPR006680">
    <property type="entry name" value="Amidohydro-rel"/>
</dbReference>
<dbReference type="PROSITE" id="PS51257">
    <property type="entry name" value="PROKAR_LIPOPROTEIN"/>
    <property type="match status" value="1"/>
</dbReference>
<protein>
    <submittedName>
        <fullName evidence="2">Amidohydrolase 2</fullName>
    </submittedName>
</protein>
<feature type="domain" description="Amidohydrolase-related" evidence="1">
    <location>
        <begin position="178"/>
        <end position="323"/>
    </location>
</feature>
<accession>A0A1Z4VNK8</accession>
<dbReference type="GO" id="GO:0016787">
    <property type="term" value="F:hydrolase activity"/>
    <property type="evidence" value="ECO:0007669"/>
    <property type="project" value="UniProtKB-KW"/>
</dbReference>
<evidence type="ECO:0000259" key="1">
    <source>
        <dbReference type="Pfam" id="PF04909"/>
    </source>
</evidence>